<dbReference type="OrthoDB" id="583684at2"/>
<comment type="caution">
    <text evidence="1">The sequence shown here is derived from an EMBL/GenBank/DDBJ whole genome shotgun (WGS) entry which is preliminary data.</text>
</comment>
<dbReference type="Proteomes" id="UP000238937">
    <property type="component" value="Unassembled WGS sequence"/>
</dbReference>
<gene>
    <name evidence="1" type="ORF">C7B77_13955</name>
</gene>
<protein>
    <submittedName>
        <fullName evidence="1">Uncharacterized protein</fullName>
    </submittedName>
</protein>
<evidence type="ECO:0000313" key="1">
    <source>
        <dbReference type="EMBL" id="PSB55786.1"/>
    </source>
</evidence>
<organism evidence="1 2">
    <name type="scientific">Chamaesiphon polymorphus CCALA 037</name>
    <dbReference type="NCBI Taxonomy" id="2107692"/>
    <lineage>
        <taxon>Bacteria</taxon>
        <taxon>Bacillati</taxon>
        <taxon>Cyanobacteriota</taxon>
        <taxon>Cyanophyceae</taxon>
        <taxon>Gomontiellales</taxon>
        <taxon>Chamaesiphonaceae</taxon>
        <taxon>Chamaesiphon</taxon>
    </lineage>
</organism>
<reference evidence="1 2" key="1">
    <citation type="submission" date="2018-03" db="EMBL/GenBank/DDBJ databases">
        <title>The ancient ancestry and fast evolution of plastids.</title>
        <authorList>
            <person name="Moore K.R."/>
            <person name="Magnabosco C."/>
            <person name="Momper L."/>
            <person name="Gold D.A."/>
            <person name="Bosak T."/>
            <person name="Fournier G.P."/>
        </authorList>
    </citation>
    <scope>NUCLEOTIDE SEQUENCE [LARGE SCALE GENOMIC DNA]</scope>
    <source>
        <strain evidence="1 2">CCALA 037</strain>
    </source>
</reference>
<accession>A0A2T1GE48</accession>
<proteinExistence type="predicted"/>
<keyword evidence="2" id="KW-1185">Reference proteome</keyword>
<name>A0A2T1GE48_9CYAN</name>
<dbReference type="AlphaFoldDB" id="A0A2T1GE48"/>
<dbReference type="RefSeq" id="WP_106305703.1">
    <property type="nucleotide sequence ID" value="NZ_PVWO01000164.1"/>
</dbReference>
<evidence type="ECO:0000313" key="2">
    <source>
        <dbReference type="Proteomes" id="UP000238937"/>
    </source>
</evidence>
<dbReference type="EMBL" id="PVWO01000164">
    <property type="protein sequence ID" value="PSB55786.1"/>
    <property type="molecule type" value="Genomic_DNA"/>
</dbReference>
<sequence length="75" mass="8716">MSENITDRFDRATNDELIDFVLEHLGQEHEQIRQLALQEHFLRVKNDRETVLAPSGDVRVLRSKIAQLVEKQSST</sequence>